<dbReference type="EMBL" id="JBHTEF010000001">
    <property type="protein sequence ID" value="MFC7579904.1"/>
    <property type="molecule type" value="Genomic_DNA"/>
</dbReference>
<dbReference type="NCBIfam" id="NF033580">
    <property type="entry name" value="transpos_IS5_3"/>
    <property type="match status" value="1"/>
</dbReference>
<name>A0ABW2SJ85_9ACTO</name>
<comment type="caution">
    <text evidence="3">The sequence shown here is derived from an EMBL/GenBank/DDBJ whole genome shotgun (WGS) entry which is preliminary data.</text>
</comment>
<dbReference type="Pfam" id="PF01609">
    <property type="entry name" value="DDE_Tnp_1"/>
    <property type="match status" value="1"/>
</dbReference>
<feature type="domain" description="Transposase IS4-like" evidence="2">
    <location>
        <begin position="27"/>
        <end position="179"/>
    </location>
</feature>
<evidence type="ECO:0000259" key="2">
    <source>
        <dbReference type="Pfam" id="PF01609"/>
    </source>
</evidence>
<evidence type="ECO:0000313" key="3">
    <source>
        <dbReference type="EMBL" id="MFC7579904.1"/>
    </source>
</evidence>
<organism evidence="3 4">
    <name type="scientific">Schaalia naturae</name>
    <dbReference type="NCBI Taxonomy" id="635203"/>
    <lineage>
        <taxon>Bacteria</taxon>
        <taxon>Bacillati</taxon>
        <taxon>Actinomycetota</taxon>
        <taxon>Actinomycetes</taxon>
        <taxon>Actinomycetales</taxon>
        <taxon>Actinomycetaceae</taxon>
        <taxon>Schaalia</taxon>
    </lineage>
</organism>
<evidence type="ECO:0000256" key="1">
    <source>
        <dbReference type="SAM" id="MobiDB-lite"/>
    </source>
</evidence>
<dbReference type="PANTHER" id="PTHR30007:SF1">
    <property type="entry name" value="BLR1914 PROTEIN"/>
    <property type="match status" value="1"/>
</dbReference>
<dbReference type="Proteomes" id="UP001596527">
    <property type="component" value="Unassembled WGS sequence"/>
</dbReference>
<dbReference type="RefSeq" id="WP_291501230.1">
    <property type="nucleotide sequence ID" value="NZ_JBHTEF010000001.1"/>
</dbReference>
<dbReference type="PANTHER" id="PTHR30007">
    <property type="entry name" value="PHP DOMAIN PROTEIN"/>
    <property type="match status" value="1"/>
</dbReference>
<sequence>MLTSTPRTRRAPSRTQGARSNDKKSPTGEDEPAGHGIGRSRGGLTTKIHQVVDGRGRPLAMVVTGGQRNDGVMLAETLEDIYVPRPLGRPRTRPDTVMADRSYTSGANHSYLHARGIKTVIPEKKNEIAARKKRGIRGGRPPALNAEAYEGRNVVERSFNSVKQWRGLAARYDKLATTYRSATVLHAILQWLNT</sequence>
<evidence type="ECO:0000313" key="4">
    <source>
        <dbReference type="Proteomes" id="UP001596527"/>
    </source>
</evidence>
<protein>
    <submittedName>
        <fullName evidence="3">IS5 family transposase</fullName>
    </submittedName>
</protein>
<dbReference type="InterPro" id="IPR002559">
    <property type="entry name" value="Transposase_11"/>
</dbReference>
<reference evidence="4" key="1">
    <citation type="journal article" date="2019" name="Int. J. Syst. Evol. Microbiol.">
        <title>The Global Catalogue of Microorganisms (GCM) 10K type strain sequencing project: providing services to taxonomists for standard genome sequencing and annotation.</title>
        <authorList>
            <consortium name="The Broad Institute Genomics Platform"/>
            <consortium name="The Broad Institute Genome Sequencing Center for Infectious Disease"/>
            <person name="Wu L."/>
            <person name="Ma J."/>
        </authorList>
    </citation>
    <scope>NUCLEOTIDE SEQUENCE [LARGE SCALE GENOMIC DNA]</scope>
    <source>
        <strain evidence="4">CCUG 56698</strain>
    </source>
</reference>
<feature type="region of interest" description="Disordered" evidence="1">
    <location>
        <begin position="1"/>
        <end position="45"/>
    </location>
</feature>
<keyword evidence="4" id="KW-1185">Reference proteome</keyword>
<gene>
    <name evidence="3" type="ORF">ACFQWG_01515</name>
</gene>
<accession>A0ABW2SJ85</accession>
<proteinExistence type="predicted"/>